<dbReference type="Proteomes" id="UP000004995">
    <property type="component" value="Unassembled WGS sequence"/>
</dbReference>
<dbReference type="HOGENOM" id="CLU_2965346_0_0_1"/>
<protein>
    <submittedName>
        <fullName evidence="1">Uncharacterized protein</fullName>
    </submittedName>
</protein>
<accession>K3ZKW8</accession>
<reference evidence="1" key="2">
    <citation type="submission" date="2018-08" db="UniProtKB">
        <authorList>
            <consortium name="EnsemblPlants"/>
        </authorList>
    </citation>
    <scope>IDENTIFICATION</scope>
    <source>
        <strain evidence="1">Yugu1</strain>
    </source>
</reference>
<dbReference type="EMBL" id="AGNK02005048">
    <property type="status" value="NOT_ANNOTATED_CDS"/>
    <property type="molecule type" value="Genomic_DNA"/>
</dbReference>
<dbReference type="AlphaFoldDB" id="K3ZKW8"/>
<name>K3ZKW8_SETIT</name>
<proteinExistence type="predicted"/>
<dbReference type="EnsemblPlants" id="KQK94983">
    <property type="protein sequence ID" value="KQK94983"/>
    <property type="gene ID" value="SETIT_027224mg"/>
</dbReference>
<evidence type="ECO:0000313" key="2">
    <source>
        <dbReference type="Proteomes" id="UP000004995"/>
    </source>
</evidence>
<sequence length="59" mass="6730">MFFCSAHGLHHYYHKSAHGESNNHSRGFFCMIPNIVPIYNIILKHKIKGQNANSLFSGN</sequence>
<dbReference type="Gramene" id="KQK94983">
    <property type="protein sequence ID" value="KQK94983"/>
    <property type="gene ID" value="SETIT_027224mg"/>
</dbReference>
<evidence type="ECO:0000313" key="1">
    <source>
        <dbReference type="EnsemblPlants" id="KQK94983"/>
    </source>
</evidence>
<organism evidence="1 2">
    <name type="scientific">Setaria italica</name>
    <name type="common">Foxtail millet</name>
    <name type="synonym">Panicum italicum</name>
    <dbReference type="NCBI Taxonomy" id="4555"/>
    <lineage>
        <taxon>Eukaryota</taxon>
        <taxon>Viridiplantae</taxon>
        <taxon>Streptophyta</taxon>
        <taxon>Embryophyta</taxon>
        <taxon>Tracheophyta</taxon>
        <taxon>Spermatophyta</taxon>
        <taxon>Magnoliopsida</taxon>
        <taxon>Liliopsida</taxon>
        <taxon>Poales</taxon>
        <taxon>Poaceae</taxon>
        <taxon>PACMAD clade</taxon>
        <taxon>Panicoideae</taxon>
        <taxon>Panicodae</taxon>
        <taxon>Paniceae</taxon>
        <taxon>Cenchrinae</taxon>
        <taxon>Setaria</taxon>
    </lineage>
</organism>
<dbReference type="InParanoid" id="K3ZKW8"/>
<keyword evidence="2" id="KW-1185">Reference proteome</keyword>
<reference evidence="2" key="1">
    <citation type="journal article" date="2012" name="Nat. Biotechnol.">
        <title>Reference genome sequence of the model plant Setaria.</title>
        <authorList>
            <person name="Bennetzen J.L."/>
            <person name="Schmutz J."/>
            <person name="Wang H."/>
            <person name="Percifield R."/>
            <person name="Hawkins J."/>
            <person name="Pontaroli A.C."/>
            <person name="Estep M."/>
            <person name="Feng L."/>
            <person name="Vaughn J.N."/>
            <person name="Grimwood J."/>
            <person name="Jenkins J."/>
            <person name="Barry K."/>
            <person name="Lindquist E."/>
            <person name="Hellsten U."/>
            <person name="Deshpande S."/>
            <person name="Wang X."/>
            <person name="Wu X."/>
            <person name="Mitros T."/>
            <person name="Triplett J."/>
            <person name="Yang X."/>
            <person name="Ye C.Y."/>
            <person name="Mauro-Herrera M."/>
            <person name="Wang L."/>
            <person name="Li P."/>
            <person name="Sharma M."/>
            <person name="Sharma R."/>
            <person name="Ronald P.C."/>
            <person name="Panaud O."/>
            <person name="Kellogg E.A."/>
            <person name="Brutnell T.P."/>
            <person name="Doust A.N."/>
            <person name="Tuskan G.A."/>
            <person name="Rokhsar D."/>
            <person name="Devos K.M."/>
        </authorList>
    </citation>
    <scope>NUCLEOTIDE SEQUENCE [LARGE SCALE GENOMIC DNA]</scope>
    <source>
        <strain evidence="2">cv. Yugu1</strain>
    </source>
</reference>